<feature type="active site" description="Phosphocysteine intermediate" evidence="8">
    <location>
        <position position="227"/>
    </location>
</feature>
<dbReference type="GO" id="GO:0070373">
    <property type="term" value="P:negative regulation of ERK1 and ERK2 cascade"/>
    <property type="evidence" value="ECO:0007669"/>
    <property type="project" value="TreeGrafter"/>
</dbReference>
<dbReference type="GO" id="GO:0004726">
    <property type="term" value="F:non-membrane spanning protein tyrosine phosphatase activity"/>
    <property type="evidence" value="ECO:0007669"/>
    <property type="project" value="TreeGrafter"/>
</dbReference>
<evidence type="ECO:0000256" key="8">
    <source>
        <dbReference type="PIRSR" id="PIRSR000926-1"/>
    </source>
</evidence>
<name>A0A9J6C7D6_POLVA</name>
<dbReference type="InterPro" id="IPR051985">
    <property type="entry name" value="NR_tyrosine_phosphatase"/>
</dbReference>
<comment type="subcellular location">
    <subcellularLocation>
        <location evidence="1">Endomembrane system</location>
    </subcellularLocation>
</comment>
<organism evidence="13 14">
    <name type="scientific">Polypedilum vanderplanki</name>
    <name type="common">Sleeping chironomid midge</name>
    <dbReference type="NCBI Taxonomy" id="319348"/>
    <lineage>
        <taxon>Eukaryota</taxon>
        <taxon>Metazoa</taxon>
        <taxon>Ecdysozoa</taxon>
        <taxon>Arthropoda</taxon>
        <taxon>Hexapoda</taxon>
        <taxon>Insecta</taxon>
        <taxon>Pterygota</taxon>
        <taxon>Neoptera</taxon>
        <taxon>Endopterygota</taxon>
        <taxon>Diptera</taxon>
        <taxon>Nematocera</taxon>
        <taxon>Chironomoidea</taxon>
        <taxon>Chironomidae</taxon>
        <taxon>Chironominae</taxon>
        <taxon>Polypedilum</taxon>
        <taxon>Polypedilum</taxon>
    </lineage>
</organism>
<dbReference type="CDD" id="cd14545">
    <property type="entry name" value="PTPc-N1_2"/>
    <property type="match status" value="1"/>
</dbReference>
<dbReference type="SMART" id="SM00194">
    <property type="entry name" value="PTPc"/>
    <property type="match status" value="1"/>
</dbReference>
<evidence type="ECO:0000256" key="9">
    <source>
        <dbReference type="PIRSR" id="PIRSR000926-2"/>
    </source>
</evidence>
<dbReference type="SUPFAM" id="SSF52799">
    <property type="entry name" value="(Phosphotyrosine protein) phosphatases II"/>
    <property type="match status" value="1"/>
</dbReference>
<feature type="binding site" evidence="9">
    <location>
        <position position="193"/>
    </location>
    <ligand>
        <name>substrate</name>
    </ligand>
</feature>
<feature type="compositionally biased region" description="Basic and acidic residues" evidence="10">
    <location>
        <begin position="453"/>
        <end position="463"/>
    </location>
</feature>
<dbReference type="PRINTS" id="PR00700">
    <property type="entry name" value="PRTYPHPHTASE"/>
</dbReference>
<accession>A0A9J6C7D6</accession>
<feature type="compositionally biased region" description="Basic and acidic residues" evidence="10">
    <location>
        <begin position="412"/>
        <end position="425"/>
    </location>
</feature>
<feature type="region of interest" description="Disordered" evidence="10">
    <location>
        <begin position="307"/>
        <end position="490"/>
    </location>
</feature>
<comment type="similarity">
    <text evidence="2">Belongs to the protein-tyrosine phosphatase family. Non-receptor class 1 subfamily.</text>
</comment>
<gene>
    <name evidence="13" type="ORF">PVAND_007294</name>
</gene>
<keyword evidence="6" id="KW-0904">Protein phosphatase</keyword>
<evidence type="ECO:0000313" key="13">
    <source>
        <dbReference type="EMBL" id="KAG5677542.1"/>
    </source>
</evidence>
<evidence type="ECO:0000256" key="2">
    <source>
        <dbReference type="ARBA" id="ARBA00009701"/>
    </source>
</evidence>
<evidence type="ECO:0000256" key="3">
    <source>
        <dbReference type="ARBA" id="ARBA00013064"/>
    </source>
</evidence>
<feature type="domain" description="Tyrosine-protein phosphatase" evidence="11">
    <location>
        <begin position="7"/>
        <end position="288"/>
    </location>
</feature>
<comment type="caution">
    <text evidence="13">The sequence shown here is derived from an EMBL/GenBank/DDBJ whole genome shotgun (WGS) entry which is preliminary data.</text>
</comment>
<feature type="binding site" evidence="9">
    <location>
        <position position="273"/>
    </location>
    <ligand>
        <name>substrate</name>
    </ligand>
</feature>
<dbReference type="EC" id="3.1.3.48" evidence="3"/>
<dbReference type="GO" id="GO:0048666">
    <property type="term" value="P:neuron development"/>
    <property type="evidence" value="ECO:0007669"/>
    <property type="project" value="UniProtKB-ARBA"/>
</dbReference>
<dbReference type="Gene3D" id="3.90.190.10">
    <property type="entry name" value="Protein tyrosine phosphatase superfamily"/>
    <property type="match status" value="1"/>
</dbReference>
<proteinExistence type="inferred from homology"/>
<dbReference type="Proteomes" id="UP001107558">
    <property type="component" value="Chromosome 2"/>
</dbReference>
<dbReference type="AlphaFoldDB" id="A0A9J6C7D6"/>
<keyword evidence="5" id="KW-0378">Hydrolase</keyword>
<evidence type="ECO:0000256" key="7">
    <source>
        <dbReference type="ARBA" id="ARBA00023136"/>
    </source>
</evidence>
<dbReference type="InterPro" id="IPR029021">
    <property type="entry name" value="Prot-tyrosine_phosphatase-like"/>
</dbReference>
<feature type="compositionally biased region" description="Acidic residues" evidence="10">
    <location>
        <begin position="367"/>
        <end position="385"/>
    </location>
</feature>
<dbReference type="GO" id="GO:0019901">
    <property type="term" value="F:protein kinase binding"/>
    <property type="evidence" value="ECO:0007669"/>
    <property type="project" value="TreeGrafter"/>
</dbReference>
<dbReference type="GO" id="GO:0046426">
    <property type="term" value="P:negative regulation of receptor signaling pathway via JAK-STAT"/>
    <property type="evidence" value="ECO:0007669"/>
    <property type="project" value="TreeGrafter"/>
</dbReference>
<dbReference type="InterPro" id="IPR000242">
    <property type="entry name" value="PTP_cat"/>
</dbReference>
<feature type="compositionally biased region" description="Low complexity" evidence="10">
    <location>
        <begin position="351"/>
        <end position="366"/>
    </location>
</feature>
<dbReference type="InterPro" id="IPR003595">
    <property type="entry name" value="Tyr_Pase_cat"/>
</dbReference>
<evidence type="ECO:0000256" key="4">
    <source>
        <dbReference type="ARBA" id="ARBA00022553"/>
    </source>
</evidence>
<dbReference type="GO" id="GO:0005634">
    <property type="term" value="C:nucleus"/>
    <property type="evidence" value="ECO:0007669"/>
    <property type="project" value="TreeGrafter"/>
</dbReference>
<dbReference type="PROSITE" id="PS50055">
    <property type="entry name" value="TYR_PHOSPHATASE_PTP"/>
    <property type="match status" value="1"/>
</dbReference>
<evidence type="ECO:0000259" key="11">
    <source>
        <dbReference type="PROSITE" id="PS50055"/>
    </source>
</evidence>
<dbReference type="EMBL" id="JADBJN010000002">
    <property type="protein sequence ID" value="KAG5677542.1"/>
    <property type="molecule type" value="Genomic_DNA"/>
</dbReference>
<dbReference type="PANTHER" id="PTHR46047:SF3">
    <property type="entry name" value="TYROSINE-PROTEIN PHOSPHATASE NON-RECEPTOR TYPE 61F"/>
    <property type="match status" value="1"/>
</dbReference>
<dbReference type="GO" id="GO:0009653">
    <property type="term" value="P:anatomical structure morphogenesis"/>
    <property type="evidence" value="ECO:0007669"/>
    <property type="project" value="UniProtKB-ARBA"/>
</dbReference>
<dbReference type="OrthoDB" id="9450131at2759"/>
<sequence>MEEKSSIYQEFVDFTEQNQWITVYQNIKDASELEAKKCNYTINESKKQLNRRLNRYRDVNPYDHSRIILKRQHIDSDYINANLVKLERAKRQYILCQGPLEHTVSHFWLMVWEQQSKAILMLNKIIEKKQIKCHLYWPKKEGQKLELNDVGLTVEFVTAENFKNFSRRLFRVTDVESTKSREVIQFHYTQWPDFGVPSSPIAFLQFLKQVRDAGVLDENVGPPVIHCSAGIGRSGTFCLVDCCLVLIDKEGENKVSVRDVLLELRKYRMGLIQTYDQLTFSYEAIIEGMRRMNNDTFNELDNLEIATGSDEESEQSPPPIPPRTSSYVPGETRPPSDSFKKQGQLLPQIPISDPSESTSSSSSDTSDSIEDISEDSSENDDDTLEDDKLHSVGFDADSSLPPIPNGTLDLTSPDKQKFSSDEERSQLTSDNNVTANNNNINASSELRHRNRTARQEAMQEKIREIKRKQKESERSLPKKRRQATTITLDK</sequence>
<evidence type="ECO:0000256" key="5">
    <source>
        <dbReference type="ARBA" id="ARBA00022801"/>
    </source>
</evidence>
<evidence type="ECO:0000256" key="6">
    <source>
        <dbReference type="ARBA" id="ARBA00022912"/>
    </source>
</evidence>
<keyword evidence="14" id="KW-1185">Reference proteome</keyword>
<evidence type="ECO:0000256" key="10">
    <source>
        <dbReference type="SAM" id="MobiDB-lite"/>
    </source>
</evidence>
<protein>
    <recommendedName>
        <fullName evidence="3">protein-tyrosine-phosphatase</fullName>
        <ecNumber evidence="3">3.1.3.48</ecNumber>
    </recommendedName>
</protein>
<dbReference type="PROSITE" id="PS00383">
    <property type="entry name" value="TYR_PHOSPHATASE_1"/>
    <property type="match status" value="1"/>
</dbReference>
<feature type="compositionally biased region" description="Low complexity" evidence="10">
    <location>
        <begin position="431"/>
        <end position="441"/>
    </location>
</feature>
<dbReference type="PANTHER" id="PTHR46047">
    <property type="entry name" value="TYROSINE-PROTEIN PHOSPHATASE NON-RECEPTOR TYPE 61F"/>
    <property type="match status" value="1"/>
</dbReference>
<evidence type="ECO:0000256" key="1">
    <source>
        <dbReference type="ARBA" id="ARBA00004308"/>
    </source>
</evidence>
<keyword evidence="7" id="KW-0472">Membrane</keyword>
<dbReference type="PROSITE" id="PS50056">
    <property type="entry name" value="TYR_PHOSPHATASE_2"/>
    <property type="match status" value="1"/>
</dbReference>
<keyword evidence="4" id="KW-0597">Phosphoprotein</keyword>
<reference evidence="13" key="1">
    <citation type="submission" date="2021-03" db="EMBL/GenBank/DDBJ databases">
        <title>Chromosome level genome of the anhydrobiotic midge Polypedilum vanderplanki.</title>
        <authorList>
            <person name="Yoshida Y."/>
            <person name="Kikawada T."/>
            <person name="Gusev O."/>
        </authorList>
    </citation>
    <scope>NUCLEOTIDE SEQUENCE</scope>
    <source>
        <strain evidence="13">NIAS01</strain>
        <tissue evidence="13">Whole body or cell culture</tissue>
    </source>
</reference>
<dbReference type="GO" id="GO:0005783">
    <property type="term" value="C:endoplasmic reticulum"/>
    <property type="evidence" value="ECO:0007669"/>
    <property type="project" value="UniProtKB-SubCell"/>
</dbReference>
<feature type="binding site" evidence="9">
    <location>
        <begin position="227"/>
        <end position="233"/>
    </location>
    <ligand>
        <name>substrate</name>
    </ligand>
</feature>
<dbReference type="Pfam" id="PF00102">
    <property type="entry name" value="Y_phosphatase"/>
    <property type="match status" value="1"/>
</dbReference>
<evidence type="ECO:0000313" key="14">
    <source>
        <dbReference type="Proteomes" id="UP001107558"/>
    </source>
</evidence>
<evidence type="ECO:0000259" key="12">
    <source>
        <dbReference type="PROSITE" id="PS50056"/>
    </source>
</evidence>
<dbReference type="InterPro" id="IPR016130">
    <property type="entry name" value="Tyr_Pase_AS"/>
</dbReference>
<feature type="domain" description="Tyrosine specific protein phosphatases" evidence="12">
    <location>
        <begin position="201"/>
        <end position="279"/>
    </location>
</feature>
<dbReference type="SMART" id="SM00404">
    <property type="entry name" value="PTPc_motif"/>
    <property type="match status" value="1"/>
</dbReference>
<dbReference type="InterPro" id="IPR000387">
    <property type="entry name" value="Tyr_Pase_dom"/>
</dbReference>